<dbReference type="Pfam" id="PF01019">
    <property type="entry name" value="G_glu_transpept"/>
    <property type="match status" value="1"/>
</dbReference>
<dbReference type="GO" id="GO:0036374">
    <property type="term" value="F:glutathione hydrolase activity"/>
    <property type="evidence" value="ECO:0007669"/>
    <property type="project" value="InterPro"/>
</dbReference>
<dbReference type="InterPro" id="IPR052896">
    <property type="entry name" value="GGT-like_enzyme"/>
</dbReference>
<dbReference type="InterPro" id="IPR000101">
    <property type="entry name" value="GGT_peptidase"/>
</dbReference>
<organism evidence="1">
    <name type="scientific">marine metagenome</name>
    <dbReference type="NCBI Taxonomy" id="408172"/>
    <lineage>
        <taxon>unclassified sequences</taxon>
        <taxon>metagenomes</taxon>
        <taxon>ecological metagenomes</taxon>
    </lineage>
</organism>
<dbReference type="Gene3D" id="3.60.20.40">
    <property type="match status" value="1"/>
</dbReference>
<proteinExistence type="predicted"/>
<dbReference type="EMBL" id="UINC01024864">
    <property type="protein sequence ID" value="SVA99360.1"/>
    <property type="molecule type" value="Genomic_DNA"/>
</dbReference>
<dbReference type="InterPro" id="IPR029055">
    <property type="entry name" value="Ntn_hydrolases_N"/>
</dbReference>
<dbReference type="InterPro" id="IPR043137">
    <property type="entry name" value="GGT_ssub_C"/>
</dbReference>
<protein>
    <recommendedName>
        <fullName evidence="2">Gamma-glutamyltransferase</fullName>
    </recommendedName>
</protein>
<dbReference type="PRINTS" id="PR01210">
    <property type="entry name" value="GGTRANSPTASE"/>
</dbReference>
<accession>A0A382ACT3</accession>
<dbReference type="AlphaFoldDB" id="A0A382ACT3"/>
<gene>
    <name evidence="1" type="ORF">METZ01_LOCUS152214</name>
</gene>
<reference evidence="1" key="1">
    <citation type="submission" date="2018-05" db="EMBL/GenBank/DDBJ databases">
        <authorList>
            <person name="Lanie J.A."/>
            <person name="Ng W.-L."/>
            <person name="Kazmierczak K.M."/>
            <person name="Andrzejewski T.M."/>
            <person name="Davidsen T.M."/>
            <person name="Wayne K.J."/>
            <person name="Tettelin H."/>
            <person name="Glass J.I."/>
            <person name="Rusch D."/>
            <person name="Podicherti R."/>
            <person name="Tsui H.-C.T."/>
            <person name="Winkler M.E."/>
        </authorList>
    </citation>
    <scope>NUCLEOTIDE SEQUENCE</scope>
</reference>
<evidence type="ECO:0008006" key="2">
    <source>
        <dbReference type="Google" id="ProtNLM"/>
    </source>
</evidence>
<evidence type="ECO:0000313" key="1">
    <source>
        <dbReference type="EMBL" id="SVA99360.1"/>
    </source>
</evidence>
<name>A0A382ACT3_9ZZZZ</name>
<dbReference type="PANTHER" id="PTHR43881">
    <property type="entry name" value="GAMMA-GLUTAMYLTRANSPEPTIDASE (AFU_ORTHOLOGUE AFUA_4G13580)"/>
    <property type="match status" value="1"/>
</dbReference>
<dbReference type="Gene3D" id="1.10.246.130">
    <property type="match status" value="1"/>
</dbReference>
<dbReference type="PANTHER" id="PTHR43881:SF1">
    <property type="entry name" value="GAMMA-GLUTAMYLTRANSPEPTIDASE (AFU_ORTHOLOGUE AFUA_4G13580)"/>
    <property type="match status" value="1"/>
</dbReference>
<sequence>MTNVVGVGNSKNDDIGRSEEMTRLGFGNRMAQMFVLVLSLFITSVCTDANSSESSQTEEGTFAFETLRSPVSGLRGVVSTSQPLAANAGLDILKQGGNAIDAAVATAAVLTVVEPMSTSLGGDAFIMIYLAEEDRLVGINASGRAAAAVNLEKLNEKLEKHEMDRIRGIYSVTVPGAVDGWFEVLEEYGTMSMAEVLEPAIHYAENGFPVSEIIADAWESLENSEEPSTRETWLIDGEHSPRMGEVFVNKDLARTFRLLATEGRDVFYKGEIAEAIVNYSNEHDGFLSMEDFAEHTSTWVEPIHADYKNYRLYELPPNGQGIAALEMLKILENTDMGSMEHNSAEYLHYIIEAKKLAYADIQKWNADPSFNDLPINQMISSEYGLKQFGRISAGQAMERPESGIPDEGDTVLLEVMDKDNNAVSFIYSLYSGFGSGLVAPGTGFSLQNRGALFSREPGHVNVIEPKKRPFHTIIPAMAFKDGEFFMTFGAMGGAVQPQQHVQIFLNVVEFGMNAQQAVEISRINHNDGFRVTAEPGISASVIAQLERWGHEMTHRTTIGGVGGAQLIMFNRVTGAMTGGSTPHKDGMAVAY</sequence>
<dbReference type="GO" id="GO:0006751">
    <property type="term" value="P:glutathione catabolic process"/>
    <property type="evidence" value="ECO:0007669"/>
    <property type="project" value="InterPro"/>
</dbReference>
<dbReference type="InterPro" id="IPR043138">
    <property type="entry name" value="GGT_lsub"/>
</dbReference>
<dbReference type="NCBIfam" id="TIGR00066">
    <property type="entry name" value="g_glut_trans"/>
    <property type="match status" value="1"/>
</dbReference>
<dbReference type="SUPFAM" id="SSF56235">
    <property type="entry name" value="N-terminal nucleophile aminohydrolases (Ntn hydrolases)"/>
    <property type="match status" value="1"/>
</dbReference>